<dbReference type="GO" id="GO:0016740">
    <property type="term" value="F:transferase activity"/>
    <property type="evidence" value="ECO:0007669"/>
    <property type="project" value="UniProtKB-KW"/>
</dbReference>
<organism evidence="1 2">
    <name type="scientific">Salmonella enterica subsp. arizonae</name>
    <dbReference type="NCBI Taxonomy" id="59203"/>
    <lineage>
        <taxon>Bacteria</taxon>
        <taxon>Pseudomonadati</taxon>
        <taxon>Pseudomonadota</taxon>
        <taxon>Gammaproteobacteria</taxon>
        <taxon>Enterobacterales</taxon>
        <taxon>Enterobacteriaceae</taxon>
        <taxon>Salmonella</taxon>
    </lineage>
</organism>
<dbReference type="NCBIfam" id="NF008230">
    <property type="entry name" value="PRK10997.1"/>
    <property type="match status" value="1"/>
</dbReference>
<dbReference type="Proteomes" id="UP000248731">
    <property type="component" value="Chromosome 1"/>
</dbReference>
<dbReference type="AlphaFoldDB" id="A0A2X4TMX0"/>
<reference evidence="1 2" key="1">
    <citation type="submission" date="2018-06" db="EMBL/GenBank/DDBJ databases">
        <authorList>
            <consortium name="Pathogen Informatics"/>
            <person name="Doyle S."/>
        </authorList>
    </citation>
    <scope>NUCLEOTIDE SEQUENCE [LARGE SCALE GENOMIC DNA]</scope>
    <source>
        <strain evidence="1 2">NCTC7307</strain>
    </source>
</reference>
<name>A0A2X4TMX0_SALER</name>
<evidence type="ECO:0000313" key="2">
    <source>
        <dbReference type="Proteomes" id="UP000248731"/>
    </source>
</evidence>
<keyword evidence="1" id="KW-0808">Transferase</keyword>
<dbReference type="EMBL" id="LS483466">
    <property type="protein sequence ID" value="SQI28223.1"/>
    <property type="molecule type" value="Genomic_DNA"/>
</dbReference>
<dbReference type="PANTHER" id="PTHR36846:SF1">
    <property type="entry name" value="PROTEIN VIAA"/>
    <property type="match status" value="1"/>
</dbReference>
<dbReference type="InterPro" id="IPR036465">
    <property type="entry name" value="vWFA_dom_sf"/>
</dbReference>
<dbReference type="SUPFAM" id="SSF53300">
    <property type="entry name" value="vWA-like"/>
    <property type="match status" value="1"/>
</dbReference>
<dbReference type="PANTHER" id="PTHR36846">
    <property type="entry name" value="PROTEIN VIAA"/>
    <property type="match status" value="1"/>
</dbReference>
<evidence type="ECO:0000313" key="1">
    <source>
        <dbReference type="EMBL" id="SQI28223.1"/>
    </source>
</evidence>
<protein>
    <submittedName>
        <fullName evidence="1">Protoheme IX farnesyltransferase</fullName>
    </submittedName>
</protein>
<gene>
    <name evidence="1" type="primary">yieM</name>
    <name evidence="1" type="ORF">NCTC7307_05679</name>
</gene>
<sequence length="431" mass="49134">MLTLDTLNVMLAVSEEGMVEEMILALLASPQLVIFFEKFPRLKNAVTADLPRWREALRSRLKDARVPQKLTEEVMCYQQSQLLSTPQFIVQLPQILALLHRLHSPYAAQAKQLVESNSTFTPSLHTLFLQRWRLSLVVQATTLNQQLLEEEREQLLSDVQERMTLSGQLEPTLAENDNAAGRLWDMSAGQLKRGDYQLIVKYGEFLAAQPELKQLAEQLGVRGKPNRCQKKDAPMETFRTLVREPATVPEQVDGIQQSDDILRLLPPELATLGITELEYEFYRRLVEKQLLTYRLHGEAWREKVTERPVVHQDVDKQPRGPFIVCVDTSGSMGGFNEQCAKAFCLALMRVALADNRRCFIMLFSTEVVRYELSGPEGIEQAIRFLSQRFRAARILLAVFALSLNGCRGGNGLMPMRWSFRILSPSACRTTW</sequence>
<dbReference type="GO" id="GO:0005829">
    <property type="term" value="C:cytosol"/>
    <property type="evidence" value="ECO:0007669"/>
    <property type="project" value="TreeGrafter"/>
</dbReference>
<accession>A0A2X4TMX0</accession>
<proteinExistence type="predicted"/>
<keyword evidence="2" id="KW-1185">Reference proteome</keyword>